<proteinExistence type="predicted"/>
<dbReference type="EMBL" id="PCGC01000044">
    <property type="protein sequence ID" value="PHL20670.1"/>
    <property type="molecule type" value="Genomic_DNA"/>
</dbReference>
<dbReference type="AlphaFoldDB" id="A0A0V7YDY3"/>
<evidence type="ECO:0000313" key="1">
    <source>
        <dbReference type="EMBL" id="PHL20670.1"/>
    </source>
</evidence>
<dbReference type="Proteomes" id="UP000224303">
    <property type="component" value="Unassembled WGS sequence"/>
</dbReference>
<evidence type="ECO:0000313" key="2">
    <source>
        <dbReference type="EMBL" id="ROX53667.1"/>
    </source>
</evidence>
<dbReference type="Proteomes" id="UP000281752">
    <property type="component" value="Unassembled WGS sequence"/>
</dbReference>
<accession>A0A0V7YDY3</accession>
<reference evidence="1 3" key="1">
    <citation type="submission" date="2017-10" db="EMBL/GenBank/DDBJ databases">
        <title>Draft genomes of the Enterococcus faecium isolated from human feces before and after Helicobacter pylori eradication therapy.</title>
        <authorList>
            <person name="Prianichniikov N.A."/>
            <person name="Glushchenko O.E."/>
            <person name="Malakhova M.V."/>
        </authorList>
    </citation>
    <scope>NUCLEOTIDE SEQUENCE [LARGE SCALE GENOMIC DNA]</scope>
    <source>
        <strain evidence="1 3">Hp_5-7</strain>
    </source>
</reference>
<organism evidence="1 3">
    <name type="scientific">Enterococcus faecium</name>
    <name type="common">Streptococcus faecium</name>
    <dbReference type="NCBI Taxonomy" id="1352"/>
    <lineage>
        <taxon>Bacteria</taxon>
        <taxon>Bacillati</taxon>
        <taxon>Bacillota</taxon>
        <taxon>Bacilli</taxon>
        <taxon>Lactobacillales</taxon>
        <taxon>Enterococcaceae</taxon>
        <taxon>Enterococcus</taxon>
    </lineage>
</organism>
<name>A0A0V7YDY3_ENTFC</name>
<gene>
    <name evidence="1" type="ORF">CQR37_12770</name>
    <name evidence="2" type="ORF">EGW36_12490</name>
</gene>
<sequence length="64" mass="7066">MAYSTIGVVVEKSRDNLVFVTEIQTGRSFVVTDKAAKAYQSGDILTLNLTTKTFVDATEDYPFV</sequence>
<dbReference type="EMBL" id="RKNM01000021">
    <property type="protein sequence ID" value="ROX53667.1"/>
    <property type="molecule type" value="Genomic_DNA"/>
</dbReference>
<comment type="caution">
    <text evidence="1">The sequence shown here is derived from an EMBL/GenBank/DDBJ whole genome shotgun (WGS) entry which is preliminary data.</text>
</comment>
<evidence type="ECO:0000313" key="3">
    <source>
        <dbReference type="Proteomes" id="UP000224303"/>
    </source>
</evidence>
<reference evidence="2 4" key="2">
    <citation type="submission" date="2018-10" db="EMBL/GenBank/DDBJ databases">
        <title>Genotypes and phenotypes of Enterococci isolated from broiler chickens.</title>
        <authorList>
            <person name="Muhammad A.R."/>
            <person name="Diarra M.S."/>
        </authorList>
    </citation>
    <scope>NUCLEOTIDE SEQUENCE [LARGE SCALE GENOMIC DNA]</scope>
    <source>
        <strain evidence="2 4">P5 C A 35</strain>
    </source>
</reference>
<protein>
    <submittedName>
        <fullName evidence="1">Uncharacterized protein</fullName>
    </submittedName>
</protein>
<dbReference type="RefSeq" id="WP_002295639.1">
    <property type="nucleotide sequence ID" value="NZ_AP027295.1"/>
</dbReference>
<evidence type="ECO:0000313" key="4">
    <source>
        <dbReference type="Proteomes" id="UP000281752"/>
    </source>
</evidence>